<name>A0A6G6GJ56_9FLAO</name>
<keyword evidence="3" id="KW-0520">NAD</keyword>
<keyword evidence="2 4" id="KW-0560">Oxidoreductase</keyword>
<dbReference type="InterPro" id="IPR050418">
    <property type="entry name" value="D-iso_2-hydroxyacid_DH_PdxB"/>
</dbReference>
<dbReference type="EMBL" id="CP049057">
    <property type="protein sequence ID" value="QIE58578.1"/>
    <property type="molecule type" value="Genomic_DNA"/>
</dbReference>
<gene>
    <name evidence="7" type="ORF">G5B37_03085</name>
</gene>
<dbReference type="SUPFAM" id="SSF52283">
    <property type="entry name" value="Formate/glycerate dehydrogenase catalytic domain-like"/>
    <property type="match status" value="1"/>
</dbReference>
<comment type="similarity">
    <text evidence="1 4">Belongs to the D-isomer specific 2-hydroxyacid dehydrogenase family.</text>
</comment>
<dbReference type="SUPFAM" id="SSF51735">
    <property type="entry name" value="NAD(P)-binding Rossmann-fold domains"/>
    <property type="match status" value="1"/>
</dbReference>
<reference evidence="7 8" key="1">
    <citation type="submission" date="2020-02" db="EMBL/GenBank/DDBJ databases">
        <title>Complete genome sequence of Flavobacteriaceae bacterium.</title>
        <authorList>
            <person name="Kim S.-J."/>
            <person name="Kim Y.-S."/>
            <person name="Kim K.-H."/>
        </authorList>
    </citation>
    <scope>NUCLEOTIDE SEQUENCE [LARGE SCALE GENOMIC DNA]</scope>
    <source>
        <strain evidence="7 8">RR4-40</strain>
    </source>
</reference>
<feature type="domain" description="D-isomer specific 2-hydroxyacid dehydrogenase NAD-binding" evidence="6">
    <location>
        <begin position="108"/>
        <end position="293"/>
    </location>
</feature>
<evidence type="ECO:0000256" key="3">
    <source>
        <dbReference type="ARBA" id="ARBA00023027"/>
    </source>
</evidence>
<dbReference type="PANTHER" id="PTHR43761:SF1">
    <property type="entry name" value="D-ISOMER SPECIFIC 2-HYDROXYACID DEHYDROGENASE CATALYTIC DOMAIN-CONTAINING PROTEIN-RELATED"/>
    <property type="match status" value="1"/>
</dbReference>
<dbReference type="GO" id="GO:0016616">
    <property type="term" value="F:oxidoreductase activity, acting on the CH-OH group of donors, NAD or NADP as acceptor"/>
    <property type="evidence" value="ECO:0007669"/>
    <property type="project" value="InterPro"/>
</dbReference>
<dbReference type="RefSeq" id="WP_164678601.1">
    <property type="nucleotide sequence ID" value="NZ_CP049057.1"/>
</dbReference>
<evidence type="ECO:0000259" key="5">
    <source>
        <dbReference type="Pfam" id="PF00389"/>
    </source>
</evidence>
<dbReference type="Pfam" id="PF00389">
    <property type="entry name" value="2-Hacid_dh"/>
    <property type="match status" value="1"/>
</dbReference>
<evidence type="ECO:0000313" key="7">
    <source>
        <dbReference type="EMBL" id="QIE58578.1"/>
    </source>
</evidence>
<dbReference type="PANTHER" id="PTHR43761">
    <property type="entry name" value="D-ISOMER SPECIFIC 2-HYDROXYACID DEHYDROGENASE FAMILY PROTEIN (AFU_ORTHOLOGUE AFUA_1G13630)"/>
    <property type="match status" value="1"/>
</dbReference>
<dbReference type="Proteomes" id="UP000505306">
    <property type="component" value="Chromosome"/>
</dbReference>
<dbReference type="Gene3D" id="3.40.50.720">
    <property type="entry name" value="NAD(P)-binding Rossmann-like Domain"/>
    <property type="match status" value="2"/>
</dbReference>
<dbReference type="InterPro" id="IPR036291">
    <property type="entry name" value="NAD(P)-bd_dom_sf"/>
</dbReference>
<dbReference type="Pfam" id="PF02826">
    <property type="entry name" value="2-Hacid_dh_C"/>
    <property type="match status" value="1"/>
</dbReference>
<dbReference type="CDD" id="cd05303">
    <property type="entry name" value="PGDH_2"/>
    <property type="match status" value="1"/>
</dbReference>
<accession>A0A6G6GJ56</accession>
<dbReference type="AlphaFoldDB" id="A0A6G6GJ56"/>
<dbReference type="InterPro" id="IPR006139">
    <property type="entry name" value="D-isomer_2_OHA_DH_cat_dom"/>
</dbReference>
<proteinExistence type="inferred from homology"/>
<evidence type="ECO:0000259" key="6">
    <source>
        <dbReference type="Pfam" id="PF02826"/>
    </source>
</evidence>
<organism evidence="7 8">
    <name type="scientific">Rasiella rasia</name>
    <dbReference type="NCBI Taxonomy" id="2744027"/>
    <lineage>
        <taxon>Bacteria</taxon>
        <taxon>Pseudomonadati</taxon>
        <taxon>Bacteroidota</taxon>
        <taxon>Flavobacteriia</taxon>
        <taxon>Flavobacteriales</taxon>
        <taxon>Flavobacteriaceae</taxon>
        <taxon>Rasiella</taxon>
    </lineage>
</organism>
<protein>
    <submittedName>
        <fullName evidence="7">3-phosphoglycerate dehydrogenase</fullName>
    </submittedName>
</protein>
<evidence type="ECO:0000256" key="4">
    <source>
        <dbReference type="RuleBase" id="RU003719"/>
    </source>
</evidence>
<sequence>MKVLANDGISQSGVNALEKGGFEVITTKVAQEQLINFINEHQVDVILVRSATQVRKDIIDACPSIKIIGRGGVGMDNIDVAYAREKGLHVINTPAASSSSVAELVFAHLFGGVRFLHDANRNMPLDGDSKFKELKKNYAKGSELRGKTMGIIGFGRIGREVAKIALGCGMKVIASDNYVGEADITLDFYDGQQVTLKIKTEPVSELIQHSDFITLHVPAQKEYIIGKEEIAKMKDGAAIINAARGGVIDEVALLDALESKKLSFAGLDTFEEEPTPAIKVLMNDKISLSPHIGAATNEAQDRIGTELAEQIINILKPVS</sequence>
<keyword evidence="8" id="KW-1185">Reference proteome</keyword>
<dbReference type="InterPro" id="IPR006140">
    <property type="entry name" value="D-isomer_DH_NAD-bd"/>
</dbReference>
<evidence type="ECO:0000256" key="2">
    <source>
        <dbReference type="ARBA" id="ARBA00023002"/>
    </source>
</evidence>
<evidence type="ECO:0000313" key="8">
    <source>
        <dbReference type="Proteomes" id="UP000505306"/>
    </source>
</evidence>
<dbReference type="KEGG" id="mgel:G5B37_03085"/>
<dbReference type="GO" id="GO:0051287">
    <property type="term" value="F:NAD binding"/>
    <property type="evidence" value="ECO:0007669"/>
    <property type="project" value="InterPro"/>
</dbReference>
<feature type="domain" description="D-isomer specific 2-hydroxyacid dehydrogenase catalytic" evidence="5">
    <location>
        <begin position="5"/>
        <end position="316"/>
    </location>
</feature>
<evidence type="ECO:0000256" key="1">
    <source>
        <dbReference type="ARBA" id="ARBA00005854"/>
    </source>
</evidence>